<comment type="caution">
    <text evidence="8">The sequence shown here is derived from an EMBL/GenBank/DDBJ whole genome shotgun (WGS) entry which is preliminary data.</text>
</comment>
<dbReference type="InterPro" id="IPR002937">
    <property type="entry name" value="Amino_oxidase"/>
</dbReference>
<dbReference type="PANTHER" id="PTHR46091:SF3">
    <property type="entry name" value="AMINE OXIDASE DOMAIN-CONTAINING PROTEIN"/>
    <property type="match status" value="1"/>
</dbReference>
<dbReference type="GO" id="GO:0016491">
    <property type="term" value="F:oxidoreductase activity"/>
    <property type="evidence" value="ECO:0007669"/>
    <property type="project" value="InterPro"/>
</dbReference>
<dbReference type="SUPFAM" id="SSF51905">
    <property type="entry name" value="FAD/NAD(P)-binding domain"/>
    <property type="match status" value="1"/>
</dbReference>
<proteinExistence type="predicted"/>
<dbReference type="InterPro" id="IPR036188">
    <property type="entry name" value="FAD/NAD-bd_sf"/>
</dbReference>
<dbReference type="PANTHER" id="PTHR46091">
    <property type="entry name" value="BLR7054 PROTEIN"/>
    <property type="match status" value="1"/>
</dbReference>
<organism evidence="8 9">
    <name type="scientific">Sinimarinibacterium flocculans</name>
    <dbReference type="NCBI Taxonomy" id="985250"/>
    <lineage>
        <taxon>Bacteria</taxon>
        <taxon>Pseudomonadati</taxon>
        <taxon>Pseudomonadota</taxon>
        <taxon>Gammaproteobacteria</taxon>
        <taxon>Nevskiales</taxon>
        <taxon>Nevskiaceae</taxon>
        <taxon>Sinimarinibacterium</taxon>
    </lineage>
</organism>
<evidence type="ECO:0000313" key="8">
    <source>
        <dbReference type="EMBL" id="PXV64249.1"/>
    </source>
</evidence>
<accession>A0A318E5P9</accession>
<evidence type="ECO:0000259" key="7">
    <source>
        <dbReference type="Pfam" id="PF01593"/>
    </source>
</evidence>
<dbReference type="AlphaFoldDB" id="A0A318E5P9"/>
<evidence type="ECO:0000256" key="5">
    <source>
        <dbReference type="ARBA" id="ARBA00023027"/>
    </source>
</evidence>
<dbReference type="PROSITE" id="PS51257">
    <property type="entry name" value="PROKAR_LIPOPROTEIN"/>
    <property type="match status" value="1"/>
</dbReference>
<dbReference type="Pfam" id="PF01593">
    <property type="entry name" value="Amino_oxidase"/>
    <property type="match status" value="1"/>
</dbReference>
<dbReference type="Gene3D" id="3.50.50.60">
    <property type="entry name" value="FAD/NAD(P)-binding domain"/>
    <property type="match status" value="2"/>
</dbReference>
<evidence type="ECO:0000256" key="4">
    <source>
        <dbReference type="ARBA" id="ARBA00022857"/>
    </source>
</evidence>
<dbReference type="PRINTS" id="PR00411">
    <property type="entry name" value="PNDRDTASEI"/>
</dbReference>
<evidence type="ECO:0000256" key="6">
    <source>
        <dbReference type="SAM" id="Phobius"/>
    </source>
</evidence>
<evidence type="ECO:0000256" key="2">
    <source>
        <dbReference type="ARBA" id="ARBA00022729"/>
    </source>
</evidence>
<keyword evidence="1" id="KW-0285">Flavoprotein</keyword>
<keyword evidence="9" id="KW-1185">Reference proteome</keyword>
<name>A0A318E5P9_9GAMM</name>
<keyword evidence="6" id="KW-0812">Transmembrane</keyword>
<feature type="domain" description="Amine oxidase" evidence="7">
    <location>
        <begin position="28"/>
        <end position="519"/>
    </location>
</feature>
<dbReference type="Proteomes" id="UP000248330">
    <property type="component" value="Unassembled WGS sequence"/>
</dbReference>
<keyword evidence="2" id="KW-0732">Signal</keyword>
<protein>
    <submittedName>
        <fullName evidence="8">All-trans-retinol 13,14-reductase</fullName>
    </submittedName>
</protein>
<feature type="transmembrane region" description="Helical" evidence="6">
    <location>
        <begin position="21"/>
        <end position="40"/>
    </location>
</feature>
<keyword evidence="5" id="KW-0520">NAD</keyword>
<keyword evidence="6" id="KW-1133">Transmembrane helix</keyword>
<gene>
    <name evidence="8" type="ORF">C8D93_11343</name>
</gene>
<evidence type="ECO:0000256" key="3">
    <source>
        <dbReference type="ARBA" id="ARBA00022827"/>
    </source>
</evidence>
<evidence type="ECO:0000256" key="1">
    <source>
        <dbReference type="ARBA" id="ARBA00022630"/>
    </source>
</evidence>
<keyword evidence="3" id="KW-0274">FAD</keyword>
<keyword evidence="6" id="KW-0472">Membrane</keyword>
<dbReference type="InterPro" id="IPR052206">
    <property type="entry name" value="Retinol_saturase"/>
</dbReference>
<reference evidence="8 9" key="1">
    <citation type="submission" date="2018-04" db="EMBL/GenBank/DDBJ databases">
        <title>Genomic Encyclopedia of Type Strains, Phase IV (KMG-IV): sequencing the most valuable type-strain genomes for metagenomic binning, comparative biology and taxonomic classification.</title>
        <authorList>
            <person name="Goeker M."/>
        </authorList>
    </citation>
    <scope>NUCLEOTIDE SEQUENCE [LARGE SCALE GENOMIC DNA]</scope>
    <source>
        <strain evidence="8 9">DSM 104150</strain>
    </source>
</reference>
<keyword evidence="4" id="KW-0521">NADP</keyword>
<evidence type="ECO:0000313" key="9">
    <source>
        <dbReference type="Proteomes" id="UP000248330"/>
    </source>
</evidence>
<dbReference type="EMBL" id="QICN01000013">
    <property type="protein sequence ID" value="PXV64249.1"/>
    <property type="molecule type" value="Genomic_DNA"/>
</dbReference>
<sequence length="541" mass="60351">MDMKRTGRRYRPGRAANDYDVIVIGSGIGGLACAALLSRLGRKVCVLEQHYTAGGFTHSYEREGYEWDVGVHYIGEVHKPHAALRRIFDVISDGRIRWAQMDAVYDRIIVGGKAYDFVAGRENLKAALKAHFPDEAAAIDAYFDLVMRVARSMKTYFSGQAMPPILARAAEALRPLRVPRECFMSTRAVLESLTQNQQLIAVLTGQWGDYGLPPRDAAFLMHASVAKHYFDGGCYPVGGSWKIADGIIPVIRQAGGEVFTYAKVEQILVEDGRAVGVQMSDGSSLRAKTVVSNAGARITYGKLLSAEVREQHGYASKLDEVRPSAAHLCVYAGFRGSAAELGLPRTNLWIYPSADHEGNLKRFIDDPFNALPMVYISFPSAKDPEWDQHYPGKSTVEVITLGRYEWFAPWADKTWNQRGEDYDALKARFTERLLEALYAQMPQLRDKLEYCELSTPLSTQWFQMNDRGEIYGLDHDLGRFEQKWLHPVSPVKNLYLTGQDVVTAGVGGALLGGVMTTAAMMGRRADRVFKLLKQWQPPEPA</sequence>